<reference evidence="2" key="1">
    <citation type="submission" date="2020-10" db="EMBL/GenBank/DDBJ databases">
        <authorList>
            <person name="Gilroy R."/>
        </authorList>
    </citation>
    <scope>NUCLEOTIDE SEQUENCE</scope>
    <source>
        <strain evidence="2">ChiW13-3771</strain>
    </source>
</reference>
<evidence type="ECO:0000313" key="2">
    <source>
        <dbReference type="EMBL" id="HIR90037.1"/>
    </source>
</evidence>
<accession>A0A9D1EGM1</accession>
<feature type="transmembrane region" description="Helical" evidence="1">
    <location>
        <begin position="83"/>
        <end position="101"/>
    </location>
</feature>
<keyword evidence="1" id="KW-0472">Membrane</keyword>
<dbReference type="Proteomes" id="UP000824201">
    <property type="component" value="Unassembled WGS sequence"/>
</dbReference>
<dbReference type="AlphaFoldDB" id="A0A9D1EGM1"/>
<feature type="transmembrane region" description="Helical" evidence="1">
    <location>
        <begin position="56"/>
        <end position="77"/>
    </location>
</feature>
<feature type="transmembrane region" description="Helical" evidence="1">
    <location>
        <begin position="7"/>
        <end position="22"/>
    </location>
</feature>
<gene>
    <name evidence="2" type="ORF">IAC96_13915</name>
</gene>
<keyword evidence="1" id="KW-1133">Transmembrane helix</keyword>
<feature type="transmembrane region" description="Helical" evidence="1">
    <location>
        <begin position="28"/>
        <end position="49"/>
    </location>
</feature>
<evidence type="ECO:0000313" key="3">
    <source>
        <dbReference type="Proteomes" id="UP000824201"/>
    </source>
</evidence>
<name>A0A9D1EGM1_9FIRM</name>
<dbReference type="EMBL" id="DVHN01000195">
    <property type="protein sequence ID" value="HIR90037.1"/>
    <property type="molecule type" value="Genomic_DNA"/>
</dbReference>
<comment type="caution">
    <text evidence="2">The sequence shown here is derived from an EMBL/GenBank/DDBJ whole genome shotgun (WGS) entry which is preliminary data.</text>
</comment>
<keyword evidence="1" id="KW-0812">Transmembrane</keyword>
<protein>
    <submittedName>
        <fullName evidence="2">Uncharacterized protein</fullName>
    </submittedName>
</protein>
<proteinExistence type="predicted"/>
<reference evidence="2" key="2">
    <citation type="journal article" date="2021" name="PeerJ">
        <title>Extensive microbial diversity within the chicken gut microbiome revealed by metagenomics and culture.</title>
        <authorList>
            <person name="Gilroy R."/>
            <person name="Ravi A."/>
            <person name="Getino M."/>
            <person name="Pursley I."/>
            <person name="Horton D.L."/>
            <person name="Alikhan N.F."/>
            <person name="Baker D."/>
            <person name="Gharbi K."/>
            <person name="Hall N."/>
            <person name="Watson M."/>
            <person name="Adriaenssens E.M."/>
            <person name="Foster-Nyarko E."/>
            <person name="Jarju S."/>
            <person name="Secka A."/>
            <person name="Antonio M."/>
            <person name="Oren A."/>
            <person name="Chaudhuri R.R."/>
            <person name="La Ragione R."/>
            <person name="Hildebrand F."/>
            <person name="Pallen M.J."/>
        </authorList>
    </citation>
    <scope>NUCLEOTIDE SEQUENCE</scope>
    <source>
        <strain evidence="2">ChiW13-3771</strain>
    </source>
</reference>
<evidence type="ECO:0000256" key="1">
    <source>
        <dbReference type="SAM" id="Phobius"/>
    </source>
</evidence>
<organism evidence="2 3">
    <name type="scientific">Candidatus Fimimorpha faecalis</name>
    <dbReference type="NCBI Taxonomy" id="2840824"/>
    <lineage>
        <taxon>Bacteria</taxon>
        <taxon>Bacillati</taxon>
        <taxon>Bacillota</taxon>
        <taxon>Clostridia</taxon>
        <taxon>Eubacteriales</taxon>
        <taxon>Candidatus Fimimorpha</taxon>
    </lineage>
</organism>
<sequence>MYRNLNLFAYILIGSASIGAYSNRNVPIVFWIAMGVIGGILAISKFLYLNRQKRSYLFFIFSDLLFITAFNYVVYLLPNTLGILKSIIGAILFVGYIVCVFRRLKWW</sequence>